<evidence type="ECO:0000256" key="3">
    <source>
        <dbReference type="ARBA" id="ARBA00022989"/>
    </source>
</evidence>
<evidence type="ECO:0000313" key="8">
    <source>
        <dbReference type="Proteomes" id="UP000180166"/>
    </source>
</evidence>
<dbReference type="AlphaFoldDB" id="A0ABC8AXL9"/>
<keyword evidence="3 5" id="KW-1133">Transmembrane helix</keyword>
<feature type="transmembrane region" description="Helical" evidence="5">
    <location>
        <begin position="483"/>
        <end position="502"/>
    </location>
</feature>
<accession>A0ABC8AXL9</accession>
<dbReference type="Proteomes" id="UP000180166">
    <property type="component" value="Chromosome"/>
</dbReference>
<evidence type="ECO:0000256" key="4">
    <source>
        <dbReference type="ARBA" id="ARBA00023136"/>
    </source>
</evidence>
<feature type="domain" description="Integral membrane bound transporter" evidence="6">
    <location>
        <begin position="369"/>
        <end position="497"/>
    </location>
</feature>
<evidence type="ECO:0000256" key="1">
    <source>
        <dbReference type="ARBA" id="ARBA00004141"/>
    </source>
</evidence>
<name>A0ABC8AXL9_9NOCA</name>
<feature type="transmembrane region" description="Helical" evidence="5">
    <location>
        <begin position="456"/>
        <end position="477"/>
    </location>
</feature>
<evidence type="ECO:0000259" key="6">
    <source>
        <dbReference type="Pfam" id="PF13515"/>
    </source>
</evidence>
<dbReference type="KEGG" id="nsr:NS506_04690"/>
<gene>
    <name evidence="7" type="ORF">NS506_04690</name>
</gene>
<feature type="transmembrane region" description="Helical" evidence="5">
    <location>
        <begin position="174"/>
        <end position="195"/>
    </location>
</feature>
<dbReference type="InterPro" id="IPR049453">
    <property type="entry name" value="Memb_transporter_dom"/>
</dbReference>
<evidence type="ECO:0000256" key="2">
    <source>
        <dbReference type="ARBA" id="ARBA00022692"/>
    </source>
</evidence>
<feature type="transmembrane region" description="Helical" evidence="5">
    <location>
        <begin position="119"/>
        <end position="135"/>
    </location>
</feature>
<proteinExistence type="predicted"/>
<keyword evidence="2 5" id="KW-0812">Transmembrane</keyword>
<dbReference type="EMBL" id="CP017839">
    <property type="protein sequence ID" value="APA98736.1"/>
    <property type="molecule type" value="Genomic_DNA"/>
</dbReference>
<protein>
    <submittedName>
        <fullName evidence="7">Membrane protein YvaC</fullName>
    </submittedName>
</protein>
<dbReference type="GO" id="GO:0016020">
    <property type="term" value="C:membrane"/>
    <property type="evidence" value="ECO:0007669"/>
    <property type="project" value="UniProtKB-SubCell"/>
</dbReference>
<feature type="transmembrane region" description="Helical" evidence="5">
    <location>
        <begin position="226"/>
        <end position="246"/>
    </location>
</feature>
<keyword evidence="4 5" id="KW-0472">Membrane</keyword>
<evidence type="ECO:0000313" key="7">
    <source>
        <dbReference type="EMBL" id="APA98736.1"/>
    </source>
</evidence>
<dbReference type="Pfam" id="PF13515">
    <property type="entry name" value="FUSC_2"/>
    <property type="match status" value="1"/>
</dbReference>
<reference evidence="7 8" key="1">
    <citation type="submission" date="2016-10" db="EMBL/GenBank/DDBJ databases">
        <title>Genome sequence of Nocardia seriolae strain EM150506, isolated from Anguila japonica.</title>
        <authorList>
            <person name="Han H.-J."/>
        </authorList>
    </citation>
    <scope>NUCLEOTIDE SEQUENCE [LARGE SCALE GENOMIC DNA]</scope>
    <source>
        <strain evidence="7 8">EM150506</strain>
    </source>
</reference>
<comment type="subcellular location">
    <subcellularLocation>
        <location evidence="1">Membrane</location>
        <topology evidence="1">Multi-pass membrane protein</topology>
    </subcellularLocation>
</comment>
<feature type="transmembrane region" description="Helical" evidence="5">
    <location>
        <begin position="202"/>
        <end position="220"/>
    </location>
</feature>
<evidence type="ECO:0000256" key="5">
    <source>
        <dbReference type="SAM" id="Phobius"/>
    </source>
</evidence>
<sequence>MPTDRWYRFEPAPGTVAGAEDWFHSTGDGGPRGDGPSALPTATAVIARTLLACRRVRVLDGAVAADTNPPGEYPPRVVPSRSLVLKVNPGGWRWAAGLRTAFAFALPAGLLVVSGRAEWALFVCFGAFAVMYGEGRAYRARWRVISLAGAALLASVGIGIVVGRGIPDLGAPDWLVEIAVLPAIAMVGVYVINAARLGPPGVMFFLVAASGALAAVRSGVGARGIVVATVLGVAGALVVSMAGRLVRPDRPERDAVARAVRAADGYVAARERGTATATQRHTAAEALWTGWATVYDAGLSDRAGDSGPVPELLAAHRRWAAVAGPADDEEDPQAIPLAHPTLRYRLRRSLSWDSHAVAATVRAGCAGVIAGAASGLLGSTRPHWAILTALIILQAGPDRVHGQVRAVHRLIGTVVGLGVFAALYQLSPTGFALVVVLAALQFGVELFIVRNYALAAIFFTPVALFAGGAGAGGQAVGPVMRDRLIETAIGVVVAVLVMRWLLPHAHRRTLRWTDRRVRASATALLDRLRGTPLDAPASMALRRDLQFDLIGAMRGGIESAHNEPVWTQGIWSRHASLTHTGYDLLAACRTTPTGGTLPGIDDWARSFEP</sequence>
<feature type="transmembrane region" description="Helical" evidence="5">
    <location>
        <begin position="142"/>
        <end position="162"/>
    </location>
</feature>
<organism evidence="7 8">
    <name type="scientific">Nocardia seriolae</name>
    <dbReference type="NCBI Taxonomy" id="37332"/>
    <lineage>
        <taxon>Bacteria</taxon>
        <taxon>Bacillati</taxon>
        <taxon>Actinomycetota</taxon>
        <taxon>Actinomycetes</taxon>
        <taxon>Mycobacteriales</taxon>
        <taxon>Nocardiaceae</taxon>
        <taxon>Nocardia</taxon>
    </lineage>
</organism>